<evidence type="ECO:0000259" key="14">
    <source>
        <dbReference type="PROSITE" id="PS51410"/>
    </source>
</evidence>
<dbReference type="EMBL" id="CAJVCH010538021">
    <property type="protein sequence ID" value="CAG7825950.1"/>
    <property type="molecule type" value="Genomic_DNA"/>
</dbReference>
<dbReference type="PROSITE" id="PS00367">
    <property type="entry name" value="BH4_AAA_HYDROXYL_1"/>
    <property type="match status" value="1"/>
</dbReference>
<dbReference type="PANTHER" id="PTHR11473">
    <property type="entry name" value="AROMATIC AMINO ACID HYDROXYLASE"/>
    <property type="match status" value="1"/>
</dbReference>
<protein>
    <recommendedName>
        <fullName evidence="5">phenylalanine 4-monooxygenase</fullName>
        <ecNumber evidence="5">1.14.16.1</ecNumber>
    </recommendedName>
    <alternativeName>
        <fullName evidence="11">Phe-4-monooxygenase</fullName>
    </alternativeName>
</protein>
<dbReference type="Pfam" id="PF00351">
    <property type="entry name" value="Biopterin_H"/>
    <property type="match status" value="1"/>
</dbReference>
<evidence type="ECO:0000256" key="8">
    <source>
        <dbReference type="ARBA" id="ARBA00023004"/>
    </source>
</evidence>
<dbReference type="GO" id="GO:0004505">
    <property type="term" value="F:phenylalanine 4-monooxygenase activity"/>
    <property type="evidence" value="ECO:0007669"/>
    <property type="project" value="UniProtKB-EC"/>
</dbReference>
<comment type="caution">
    <text evidence="16">The sequence shown here is derived from an EMBL/GenBank/DDBJ whole genome shotgun (WGS) entry which is preliminary data.</text>
</comment>
<dbReference type="FunFam" id="1.10.800.10:FF:000004">
    <property type="entry name" value="Tyrosine 3-monooxygenase"/>
    <property type="match status" value="1"/>
</dbReference>
<dbReference type="AlphaFoldDB" id="A0A8J2LP25"/>
<dbReference type="EC" id="1.14.16.1" evidence="5"/>
<accession>A0A8J2LP25</accession>
<evidence type="ECO:0000256" key="5">
    <source>
        <dbReference type="ARBA" id="ARBA00011995"/>
    </source>
</evidence>
<keyword evidence="9" id="KW-0503">Monooxygenase</keyword>
<keyword evidence="8 12" id="KW-0408">Iron</keyword>
<keyword evidence="6 12" id="KW-0479">Metal-binding</keyword>
<keyword evidence="10" id="KW-0585">Phenylalanine catabolism</keyword>
<feature type="binding site" evidence="12">
    <location>
        <position position="336"/>
    </location>
    <ligand>
        <name>Fe cation</name>
        <dbReference type="ChEBI" id="CHEBI:24875"/>
    </ligand>
</feature>
<evidence type="ECO:0000256" key="10">
    <source>
        <dbReference type="ARBA" id="ARBA00023232"/>
    </source>
</evidence>
<evidence type="ECO:0000256" key="2">
    <source>
        <dbReference type="ARBA" id="ARBA00001954"/>
    </source>
</evidence>
<dbReference type="InterPro" id="IPR005961">
    <property type="entry name" value="Phe-4-hydroxylase_tetra"/>
</dbReference>
<dbReference type="InterPro" id="IPR019773">
    <property type="entry name" value="Tyrosine_3-monooxygenase-like"/>
</dbReference>
<evidence type="ECO:0000256" key="7">
    <source>
        <dbReference type="ARBA" id="ARBA00023002"/>
    </source>
</evidence>
<sequence>MPETKETQRERTSSDETPPDTPVLMKGGNYIREGKDSHKSTCIIFSCREEVGSLARALNVFETSKVNLLHIESRSSKRFPGEYEFIVECDTSTGNMGMALEEIRKACNYMQVISRNYKDNLDVTPWFPRKIRDLDKFADQILSYGSELDSDHPGFTDPIYRARRMKLADLAYNYKHGEPLPHIDYTVEEVETWGKVFRQVTKLYPTHACKEHNHIFPLLVNNCGYREDNIPQLQDISDFLKDCTGFTLRPVAGLLSSRDFLAGLAFRVFHSTQYIRHSSVPYYTPEPDVCHELLGHVPLFADADFAGFSQAIGLLSLGAPDDVIKKLATCYWFTVEYGLCRQDDGQIKAFGAGLLSSYGELEYCLSEKPELRPFDPEKTGVQSYPITEYQPVYYVAESFSDAKDRLMKYAETIPRAFGVRFNPYTNSVEILDSKLQLENLLKDIKTDLNLLQTSMVKISFEA</sequence>
<dbReference type="InterPro" id="IPR002912">
    <property type="entry name" value="ACT_dom"/>
</dbReference>
<evidence type="ECO:0000256" key="11">
    <source>
        <dbReference type="ARBA" id="ARBA00029922"/>
    </source>
</evidence>
<dbReference type="InterPro" id="IPR001273">
    <property type="entry name" value="ArAA_hydroxylase"/>
</dbReference>
<dbReference type="PANTHER" id="PTHR11473:SF24">
    <property type="entry name" value="PHENYLALANINE-4-HYDROXYLASE"/>
    <property type="match status" value="1"/>
</dbReference>
<dbReference type="PIRSF" id="PIRSF000336">
    <property type="entry name" value="TH"/>
    <property type="match status" value="1"/>
</dbReference>
<dbReference type="NCBIfam" id="TIGR01268">
    <property type="entry name" value="Phe4hydrox_tetr"/>
    <property type="match status" value="1"/>
</dbReference>
<comment type="cofactor">
    <cofactor evidence="2 12">
        <name>Fe(2+)</name>
        <dbReference type="ChEBI" id="CHEBI:29033"/>
    </cofactor>
</comment>
<evidence type="ECO:0000256" key="4">
    <source>
        <dbReference type="ARBA" id="ARBA00009712"/>
    </source>
</evidence>
<feature type="binding site" evidence="12">
    <location>
        <position position="291"/>
    </location>
    <ligand>
        <name>Fe cation</name>
        <dbReference type="ChEBI" id="CHEBI:24875"/>
    </ligand>
</feature>
<evidence type="ECO:0000256" key="3">
    <source>
        <dbReference type="ARBA" id="ARBA00005088"/>
    </source>
</evidence>
<dbReference type="OrthoDB" id="983542at2759"/>
<dbReference type="CDD" id="cd04904">
    <property type="entry name" value="ACT_AAAH"/>
    <property type="match status" value="1"/>
</dbReference>
<dbReference type="InterPro" id="IPR018301">
    <property type="entry name" value="ArAA_hydroxylase_Fe/CU_BS"/>
</dbReference>
<comment type="pathway">
    <text evidence="3">Amino-acid degradation; L-phenylalanine degradation; acetoacetate and fumarate from L-phenylalanine: step 1/6.</text>
</comment>
<feature type="region of interest" description="Disordered" evidence="13">
    <location>
        <begin position="1"/>
        <end position="32"/>
    </location>
</feature>
<dbReference type="InterPro" id="IPR041912">
    <property type="entry name" value="Euk_PheOH_cat"/>
</dbReference>
<dbReference type="PROSITE" id="PS51671">
    <property type="entry name" value="ACT"/>
    <property type="match status" value="1"/>
</dbReference>
<evidence type="ECO:0000256" key="6">
    <source>
        <dbReference type="ARBA" id="ARBA00022723"/>
    </source>
</evidence>
<dbReference type="PROSITE" id="PS51410">
    <property type="entry name" value="BH4_AAA_HYDROXYL_2"/>
    <property type="match status" value="1"/>
</dbReference>
<keyword evidence="7" id="KW-0560">Oxidoreductase</keyword>
<feature type="compositionally biased region" description="Basic and acidic residues" evidence="13">
    <location>
        <begin position="1"/>
        <end position="14"/>
    </location>
</feature>
<proteinExistence type="inferred from homology"/>
<dbReference type="GO" id="GO:0042416">
    <property type="term" value="P:dopamine biosynthetic process"/>
    <property type="evidence" value="ECO:0007669"/>
    <property type="project" value="UniProtKB-ARBA"/>
</dbReference>
<evidence type="ECO:0000256" key="13">
    <source>
        <dbReference type="SAM" id="MobiDB-lite"/>
    </source>
</evidence>
<dbReference type="CDD" id="cd03347">
    <property type="entry name" value="eu_PheOH"/>
    <property type="match status" value="1"/>
</dbReference>
<comment type="catalytic activity">
    <reaction evidence="1">
        <text>(6R)-L-erythro-5,6,7,8-tetrahydrobiopterin + L-phenylalanine + O2 = (4aS,6R)-4a-hydroxy-L-erythro-5,6,7,8-tetrahydrobiopterin + L-tyrosine</text>
        <dbReference type="Rhea" id="RHEA:20273"/>
        <dbReference type="ChEBI" id="CHEBI:15379"/>
        <dbReference type="ChEBI" id="CHEBI:15642"/>
        <dbReference type="ChEBI" id="CHEBI:58095"/>
        <dbReference type="ChEBI" id="CHEBI:58315"/>
        <dbReference type="ChEBI" id="CHEBI:59560"/>
        <dbReference type="EC" id="1.14.16.1"/>
    </reaction>
</comment>
<dbReference type="GO" id="GO:0005506">
    <property type="term" value="F:iron ion binding"/>
    <property type="evidence" value="ECO:0007669"/>
    <property type="project" value="InterPro"/>
</dbReference>
<evidence type="ECO:0000313" key="16">
    <source>
        <dbReference type="EMBL" id="CAG7825950.1"/>
    </source>
</evidence>
<evidence type="ECO:0000313" key="17">
    <source>
        <dbReference type="Proteomes" id="UP000708208"/>
    </source>
</evidence>
<evidence type="ECO:0000256" key="9">
    <source>
        <dbReference type="ARBA" id="ARBA00023033"/>
    </source>
</evidence>
<keyword evidence="17" id="KW-1185">Reference proteome</keyword>
<dbReference type="GO" id="GO:0006559">
    <property type="term" value="P:L-phenylalanine catabolic process"/>
    <property type="evidence" value="ECO:0007669"/>
    <property type="project" value="UniProtKB-KW"/>
</dbReference>
<feature type="binding site" evidence="12">
    <location>
        <position position="296"/>
    </location>
    <ligand>
        <name>Fe cation</name>
        <dbReference type="ChEBI" id="CHEBI:24875"/>
    </ligand>
</feature>
<feature type="domain" description="ACT" evidence="15">
    <location>
        <begin position="42"/>
        <end position="118"/>
    </location>
</feature>
<dbReference type="GO" id="GO:0048066">
    <property type="term" value="P:developmental pigmentation"/>
    <property type="evidence" value="ECO:0007669"/>
    <property type="project" value="UniProtKB-ARBA"/>
</dbReference>
<comment type="similarity">
    <text evidence="4">Belongs to the biopterin-dependent aromatic amino acid hydroxylase family.</text>
</comment>
<evidence type="ECO:0000259" key="15">
    <source>
        <dbReference type="PROSITE" id="PS51671"/>
    </source>
</evidence>
<feature type="domain" description="Biopterin-dependent aromatic amino acid hydroxylase family profile" evidence="14">
    <location>
        <begin position="112"/>
        <end position="459"/>
    </location>
</feature>
<organism evidence="16 17">
    <name type="scientific">Allacma fusca</name>
    <dbReference type="NCBI Taxonomy" id="39272"/>
    <lineage>
        <taxon>Eukaryota</taxon>
        <taxon>Metazoa</taxon>
        <taxon>Ecdysozoa</taxon>
        <taxon>Arthropoda</taxon>
        <taxon>Hexapoda</taxon>
        <taxon>Collembola</taxon>
        <taxon>Symphypleona</taxon>
        <taxon>Sminthuridae</taxon>
        <taxon>Allacma</taxon>
    </lineage>
</organism>
<gene>
    <name evidence="16" type="ORF">AFUS01_LOCUS36028</name>
</gene>
<evidence type="ECO:0000256" key="1">
    <source>
        <dbReference type="ARBA" id="ARBA00001060"/>
    </source>
</evidence>
<name>A0A8J2LP25_9HEXA</name>
<reference evidence="16" key="1">
    <citation type="submission" date="2021-06" db="EMBL/GenBank/DDBJ databases">
        <authorList>
            <person name="Hodson N. C."/>
            <person name="Mongue J. A."/>
            <person name="Jaron S. K."/>
        </authorList>
    </citation>
    <scope>NUCLEOTIDE SEQUENCE</scope>
</reference>
<dbReference type="Proteomes" id="UP000708208">
    <property type="component" value="Unassembled WGS sequence"/>
</dbReference>
<dbReference type="InterPro" id="IPR019774">
    <property type="entry name" value="Aromatic-AA_hydroxylase_C"/>
</dbReference>
<evidence type="ECO:0000256" key="12">
    <source>
        <dbReference type="PIRSR" id="PIRSR601273-2"/>
    </source>
</evidence>